<proteinExistence type="predicted"/>
<accession>A0A6V8IAE4</accession>
<sequence>MTRASKPQTLRLICLTTSLPEAVKQGCIPAREACGLVTLPKNVGGFSLPHLRKPPQFSQIILAEDCVCLPAIPQADPLTAPESAPPSVRSGNASFLPVEGASSLQTGEAPDDVPFISPEIPITHETPITHTAALRDRDYGTWHGQALKNLAAEALHALLHDPDFAPPDGESLRQFHARVEIWLTTLPQEEAARGTISATAHPAGSGAQTLLIIARPAVVRALACAILGGGPEMAAKLDIPPQTTSLFTRHAGHWRVRALGAEQDTGPDSQG</sequence>
<protein>
    <recommendedName>
        <fullName evidence="3">Phosphoglycerate mutase</fullName>
    </recommendedName>
</protein>
<dbReference type="Proteomes" id="UP000548726">
    <property type="component" value="Unassembled WGS sequence"/>
</dbReference>
<evidence type="ECO:0000313" key="2">
    <source>
        <dbReference type="Proteomes" id="UP000548726"/>
    </source>
</evidence>
<dbReference type="InterPro" id="IPR029033">
    <property type="entry name" value="His_PPase_superfam"/>
</dbReference>
<dbReference type="Pfam" id="PF00300">
    <property type="entry name" value="His_Phos_1"/>
    <property type="match status" value="1"/>
</dbReference>
<name>A0A6V8IAE4_9PROT</name>
<keyword evidence="2" id="KW-1185">Reference proteome</keyword>
<dbReference type="AlphaFoldDB" id="A0A6V8IAE4"/>
<organism evidence="1 2">
    <name type="scientific">Acetobacter persici</name>
    <dbReference type="NCBI Taxonomy" id="1076596"/>
    <lineage>
        <taxon>Bacteria</taxon>
        <taxon>Pseudomonadati</taxon>
        <taxon>Pseudomonadota</taxon>
        <taxon>Alphaproteobacteria</taxon>
        <taxon>Acetobacterales</taxon>
        <taxon>Acetobacteraceae</taxon>
        <taxon>Acetobacter</taxon>
    </lineage>
</organism>
<dbReference type="InterPro" id="IPR013078">
    <property type="entry name" value="His_Pase_superF_clade-1"/>
</dbReference>
<reference evidence="1 2" key="1">
    <citation type="journal article" date="2020" name="Cell Rep.">
        <title>Local necrotic cells trigger systemic immune activation via gut microbiome dysbiosis in Drosophila.</title>
        <authorList>
            <person name="Kosakamoto H."/>
            <person name="Yamauchi T."/>
            <person name="Akuzawa-Tokita Y."/>
            <person name="Nishimura K."/>
            <person name="Soga T."/>
            <person name="Murakami T."/>
            <person name="Mori H."/>
            <person name="Yamamoto K."/>
            <person name="Miyazaki R."/>
            <person name="Koto A."/>
            <person name="Miura M."/>
            <person name="Obata F."/>
        </authorList>
    </citation>
    <scope>NUCLEOTIDE SEQUENCE [LARGE SCALE GENOMIC DNA]</scope>
    <source>
        <strain evidence="1 2">Ai</strain>
    </source>
</reference>
<evidence type="ECO:0008006" key="3">
    <source>
        <dbReference type="Google" id="ProtNLM"/>
    </source>
</evidence>
<gene>
    <name evidence="1" type="ORF">DmAi_16050</name>
</gene>
<dbReference type="Gene3D" id="3.40.50.1240">
    <property type="entry name" value="Phosphoglycerate mutase-like"/>
    <property type="match status" value="1"/>
</dbReference>
<comment type="caution">
    <text evidence="1">The sequence shown here is derived from an EMBL/GenBank/DDBJ whole genome shotgun (WGS) entry which is preliminary data.</text>
</comment>
<dbReference type="EMBL" id="BLJP01000005">
    <property type="protein sequence ID" value="GFE93546.1"/>
    <property type="molecule type" value="Genomic_DNA"/>
</dbReference>
<evidence type="ECO:0000313" key="1">
    <source>
        <dbReference type="EMBL" id="GFE93546.1"/>
    </source>
</evidence>
<dbReference type="SUPFAM" id="SSF53254">
    <property type="entry name" value="Phosphoglycerate mutase-like"/>
    <property type="match status" value="1"/>
</dbReference>
<dbReference type="RefSeq" id="WP_179194627.1">
    <property type="nucleotide sequence ID" value="NZ_BLJP01000005.1"/>
</dbReference>